<dbReference type="SUPFAM" id="SSF53756">
    <property type="entry name" value="UDP-Glycosyltransferase/glycogen phosphorylase"/>
    <property type="match status" value="1"/>
</dbReference>
<name>A0A084ESE8_SPHYA</name>
<dbReference type="PANTHER" id="PTHR12526:SF640">
    <property type="entry name" value="COLANIC ACID BIOSYNTHESIS GLYCOSYLTRANSFERASE WCAL-RELATED"/>
    <property type="match status" value="1"/>
</dbReference>
<dbReference type="Proteomes" id="UP000028534">
    <property type="component" value="Unassembled WGS sequence"/>
</dbReference>
<gene>
    <name evidence="4" type="ORF">CP98_00931</name>
</gene>
<protein>
    <submittedName>
        <fullName evidence="4">Uncharacterized protein</fullName>
    </submittedName>
</protein>
<evidence type="ECO:0000313" key="5">
    <source>
        <dbReference type="Proteomes" id="UP000028534"/>
    </source>
</evidence>
<dbReference type="Gene3D" id="3.40.50.2000">
    <property type="entry name" value="Glycogen Phosphorylase B"/>
    <property type="match status" value="2"/>
</dbReference>
<keyword evidence="3" id="KW-0808">Transferase</keyword>
<evidence type="ECO:0000313" key="4">
    <source>
        <dbReference type="EMBL" id="KEZ20890.1"/>
    </source>
</evidence>
<dbReference type="AlphaFoldDB" id="A0A084ESE8"/>
<dbReference type="eggNOG" id="COG0438">
    <property type="taxonomic scope" value="Bacteria"/>
</dbReference>
<evidence type="ECO:0000256" key="2">
    <source>
        <dbReference type="ARBA" id="ARBA00022676"/>
    </source>
</evidence>
<comment type="caution">
    <text evidence="4">The sequence shown here is derived from an EMBL/GenBank/DDBJ whole genome shotgun (WGS) entry which is preliminary data.</text>
</comment>
<evidence type="ECO:0000256" key="3">
    <source>
        <dbReference type="ARBA" id="ARBA00022679"/>
    </source>
</evidence>
<comment type="similarity">
    <text evidence="1">Belongs to the glycosyltransferase group 1 family. Glycosyltransferase 4 subfamily.</text>
</comment>
<evidence type="ECO:0000256" key="1">
    <source>
        <dbReference type="ARBA" id="ARBA00009481"/>
    </source>
</evidence>
<sequence>MRQMSSCWKVDLGKYSGGKAGSRRQRLSRWIVSRSGLFDANYYLQEYSDVAGVGMDPLFHYCQHGWHERRKPGPMAHPEYVYAGPIGRYFARINPLVTWSLLGRWLGWSLAWPQLRTWKPPTGKLHGDLAIFVHEATRTGAPIFALRLARWMRRKRGVDPILVVLDEGSLLPEMWNEFRCLPLFAVAEKARPGLLQTALGEDCTIYLNSLASLRAWAWLDWHKGALLLHAHESAAGLKDYAPWLAAIAPSQPRSIAVNESCRTPLAEMLGREPDIIPPAIDLSQARARSGVSSETRVIVGCGTMSRRKGADLFCQVAAQVLARFDGEVEFCWVGGEGDVDMRALLQQLGIAHKVRLAGEVPDPLQYLSASTLFLLPSRDDPFPLVALEAASCGLPVLCFDALADGVGAWVAQGAGQMVQAFDVAAMAAAVIDFLESPDSCATAGAVARNISARFDIEQVGEEIYNIIDEVVAEKYNIDEEEFDNNPSFEVAI</sequence>
<organism evidence="4 5">
    <name type="scientific">Sphingobium yanoikuyae</name>
    <name type="common">Sphingomonas yanoikuyae</name>
    <dbReference type="NCBI Taxonomy" id="13690"/>
    <lineage>
        <taxon>Bacteria</taxon>
        <taxon>Pseudomonadati</taxon>
        <taxon>Pseudomonadota</taxon>
        <taxon>Alphaproteobacteria</taxon>
        <taxon>Sphingomonadales</taxon>
        <taxon>Sphingomonadaceae</taxon>
        <taxon>Sphingobium</taxon>
    </lineage>
</organism>
<proteinExistence type="inferred from homology"/>
<dbReference type="PANTHER" id="PTHR12526">
    <property type="entry name" value="GLYCOSYLTRANSFERASE"/>
    <property type="match status" value="1"/>
</dbReference>
<accession>A0A084ESE8</accession>
<dbReference type="EMBL" id="JGVR01000003">
    <property type="protein sequence ID" value="KEZ20890.1"/>
    <property type="molecule type" value="Genomic_DNA"/>
</dbReference>
<dbReference type="Pfam" id="PF13692">
    <property type="entry name" value="Glyco_trans_1_4"/>
    <property type="match status" value="1"/>
</dbReference>
<dbReference type="PATRIC" id="fig|13690.10.peg.964"/>
<keyword evidence="2" id="KW-0328">Glycosyltransferase</keyword>
<dbReference type="eggNOG" id="COG1215">
    <property type="taxonomic scope" value="Bacteria"/>
</dbReference>
<dbReference type="GO" id="GO:0016757">
    <property type="term" value="F:glycosyltransferase activity"/>
    <property type="evidence" value="ECO:0007669"/>
    <property type="project" value="UniProtKB-KW"/>
</dbReference>
<reference evidence="4 5" key="1">
    <citation type="submission" date="2014-03" db="EMBL/GenBank/DDBJ databases">
        <title>Genome sequence of Sphingobium yanoikuyae B1.</title>
        <authorList>
            <person name="Gan H.M."/>
            <person name="Gan H.Y."/>
            <person name="Savka M.A."/>
        </authorList>
    </citation>
    <scope>NUCLEOTIDE SEQUENCE [LARGE SCALE GENOMIC DNA]</scope>
    <source>
        <strain evidence="4 5">B1</strain>
    </source>
</reference>
<dbReference type="CDD" id="cd03801">
    <property type="entry name" value="GT4_PimA-like"/>
    <property type="match status" value="1"/>
</dbReference>